<gene>
    <name evidence="2" type="ORF">G5714_014559</name>
</gene>
<accession>A0A7J6CD61</accession>
<dbReference type="Proteomes" id="UP000579812">
    <property type="component" value="Unassembled WGS sequence"/>
</dbReference>
<proteinExistence type="predicted"/>
<keyword evidence="3" id="KW-1185">Reference proteome</keyword>
<evidence type="ECO:0000256" key="1">
    <source>
        <dbReference type="SAM" id="MobiDB-lite"/>
    </source>
</evidence>
<reference evidence="2 3" key="1">
    <citation type="submission" date="2020-04" db="EMBL/GenBank/DDBJ databases">
        <title>Chromosome-level genome assembly of a cyprinid fish Onychostoma macrolepis by integration of Nanopore Sequencing, Bionano and Hi-C technology.</title>
        <authorList>
            <person name="Wang D."/>
        </authorList>
    </citation>
    <scope>NUCLEOTIDE SEQUENCE [LARGE SCALE GENOMIC DNA]</scope>
    <source>
        <strain evidence="2">SWU-2019</strain>
        <tissue evidence="2">Muscle</tissue>
    </source>
</reference>
<organism evidence="2 3">
    <name type="scientific">Onychostoma macrolepis</name>
    <dbReference type="NCBI Taxonomy" id="369639"/>
    <lineage>
        <taxon>Eukaryota</taxon>
        <taxon>Metazoa</taxon>
        <taxon>Chordata</taxon>
        <taxon>Craniata</taxon>
        <taxon>Vertebrata</taxon>
        <taxon>Euteleostomi</taxon>
        <taxon>Actinopterygii</taxon>
        <taxon>Neopterygii</taxon>
        <taxon>Teleostei</taxon>
        <taxon>Ostariophysi</taxon>
        <taxon>Cypriniformes</taxon>
        <taxon>Cyprinidae</taxon>
        <taxon>Acrossocheilinae</taxon>
        <taxon>Onychostoma</taxon>
    </lineage>
</organism>
<dbReference type="EMBL" id="JAAMOB010000014">
    <property type="protein sequence ID" value="KAF4105228.1"/>
    <property type="molecule type" value="Genomic_DNA"/>
</dbReference>
<evidence type="ECO:0000313" key="2">
    <source>
        <dbReference type="EMBL" id="KAF4105228.1"/>
    </source>
</evidence>
<protein>
    <submittedName>
        <fullName evidence="2">Uncharacterized protein</fullName>
    </submittedName>
</protein>
<sequence>MRARRSLDSAVGQHLKTSSPLARRSSWRSAWDGETTETASQPPKGGLDHLTFVGFIDFLARQGNPPPEEAAAPPVVAEYAAASPEAAERAAAPPVVADNAAVPPEAADDATAPPGLFCVGWGKYPSCSSTQYDSQA</sequence>
<comment type="caution">
    <text evidence="2">The sequence shown here is derived from an EMBL/GenBank/DDBJ whole genome shotgun (WGS) entry which is preliminary data.</text>
</comment>
<dbReference type="AlphaFoldDB" id="A0A7J6CD61"/>
<feature type="region of interest" description="Disordered" evidence="1">
    <location>
        <begin position="1"/>
        <end position="46"/>
    </location>
</feature>
<evidence type="ECO:0000313" key="3">
    <source>
        <dbReference type="Proteomes" id="UP000579812"/>
    </source>
</evidence>
<name>A0A7J6CD61_9TELE</name>